<dbReference type="InterPro" id="IPR011604">
    <property type="entry name" value="PDDEXK-like_dom_sf"/>
</dbReference>
<keyword evidence="7 14" id="KW-0067">ATP-binding</keyword>
<evidence type="ECO:0000256" key="7">
    <source>
        <dbReference type="ARBA" id="ARBA00022840"/>
    </source>
</evidence>
<evidence type="ECO:0000256" key="6">
    <source>
        <dbReference type="ARBA" id="ARBA00022839"/>
    </source>
</evidence>
<evidence type="ECO:0000256" key="8">
    <source>
        <dbReference type="ARBA" id="ARBA00023125"/>
    </source>
</evidence>
<proteinExistence type="predicted"/>
<dbReference type="Gene3D" id="3.40.50.300">
    <property type="entry name" value="P-loop containing nucleotide triphosphate hydrolases"/>
    <property type="match status" value="3"/>
</dbReference>
<evidence type="ECO:0000313" key="18">
    <source>
        <dbReference type="Proteomes" id="UP000626242"/>
    </source>
</evidence>
<evidence type="ECO:0000256" key="10">
    <source>
        <dbReference type="ARBA" id="ARBA00023235"/>
    </source>
</evidence>
<keyword evidence="3" id="KW-0227">DNA damage</keyword>
<evidence type="ECO:0000313" key="17">
    <source>
        <dbReference type="EMBL" id="MBD8017092.1"/>
    </source>
</evidence>
<dbReference type="Pfam" id="PF13361">
    <property type="entry name" value="UvrD_C"/>
    <property type="match status" value="2"/>
</dbReference>
<evidence type="ECO:0000256" key="9">
    <source>
        <dbReference type="ARBA" id="ARBA00023204"/>
    </source>
</evidence>
<evidence type="ECO:0000256" key="11">
    <source>
        <dbReference type="ARBA" id="ARBA00034617"/>
    </source>
</evidence>
<dbReference type="SUPFAM" id="SSF52540">
    <property type="entry name" value="P-loop containing nucleoside triphosphate hydrolases"/>
    <property type="match status" value="1"/>
</dbReference>
<evidence type="ECO:0000256" key="4">
    <source>
        <dbReference type="ARBA" id="ARBA00022801"/>
    </source>
</evidence>
<dbReference type="Gene3D" id="3.90.320.10">
    <property type="match status" value="1"/>
</dbReference>
<dbReference type="PROSITE" id="PS51217">
    <property type="entry name" value="UVRD_HELICASE_CTER"/>
    <property type="match status" value="1"/>
</dbReference>
<keyword evidence="6" id="KW-0269">Exonuclease</keyword>
<dbReference type="Proteomes" id="UP000626242">
    <property type="component" value="Unassembled WGS sequence"/>
</dbReference>
<feature type="domain" description="UvrD-like helicase C-terminal" evidence="16">
    <location>
        <begin position="485"/>
        <end position="750"/>
    </location>
</feature>
<comment type="caution">
    <text evidence="17">The sequence shown here is derived from an EMBL/GenBank/DDBJ whole genome shotgun (WGS) entry which is preliminary data.</text>
</comment>
<dbReference type="InterPro" id="IPR014017">
    <property type="entry name" value="DNA_helicase_UvrD-like_C"/>
</dbReference>
<keyword evidence="5 14" id="KW-0347">Helicase</keyword>
<dbReference type="PANTHER" id="PTHR11070:SF67">
    <property type="entry name" value="DNA 3'-5' HELICASE"/>
    <property type="match status" value="1"/>
</dbReference>
<organism evidence="17 18">
    <name type="scientific">Kaistella pullorum</name>
    <dbReference type="NCBI Taxonomy" id="2763074"/>
    <lineage>
        <taxon>Bacteria</taxon>
        <taxon>Pseudomonadati</taxon>
        <taxon>Bacteroidota</taxon>
        <taxon>Flavobacteriia</taxon>
        <taxon>Flavobacteriales</taxon>
        <taxon>Weeksellaceae</taxon>
        <taxon>Chryseobacterium group</taxon>
        <taxon>Kaistella</taxon>
    </lineage>
</organism>
<keyword evidence="18" id="KW-1185">Reference proteome</keyword>
<name>A0ABR8WJG4_9FLAO</name>
<evidence type="ECO:0000256" key="12">
    <source>
        <dbReference type="ARBA" id="ARBA00034808"/>
    </source>
</evidence>
<dbReference type="Pfam" id="PF00580">
    <property type="entry name" value="UvrD-helicase"/>
    <property type="match status" value="1"/>
</dbReference>
<evidence type="ECO:0000259" key="16">
    <source>
        <dbReference type="PROSITE" id="PS51217"/>
    </source>
</evidence>
<keyword evidence="8" id="KW-0238">DNA-binding</keyword>
<dbReference type="InterPro" id="IPR014016">
    <property type="entry name" value="UvrD-like_ATP-bd"/>
</dbReference>
<keyword evidence="2 14" id="KW-0547">Nucleotide-binding</keyword>
<evidence type="ECO:0000256" key="5">
    <source>
        <dbReference type="ARBA" id="ARBA00022806"/>
    </source>
</evidence>
<evidence type="ECO:0000256" key="3">
    <source>
        <dbReference type="ARBA" id="ARBA00022763"/>
    </source>
</evidence>
<keyword evidence="1" id="KW-0540">Nuclease</keyword>
<dbReference type="InterPro" id="IPR027417">
    <property type="entry name" value="P-loop_NTPase"/>
</dbReference>
<dbReference type="PROSITE" id="PS51198">
    <property type="entry name" value="UVRD_HELICASE_ATP_BIND"/>
    <property type="match status" value="1"/>
</dbReference>
<dbReference type="EC" id="5.6.2.4" evidence="12"/>
<sequence>MHKNYRVINASAGSGKTYALVLNLLSICLKHPNQPDRIGNILALTFTNKAANEMKHRIISWLTAFAGEDFAENGELKNIQQKMQAQGTEVSLSELHRRSKKILDYVLHNYSALNIGTIDKFNSRLVRSFSYELGLAQNFNLEINAEPYLVEAVEKMLEEIGDENEVSDAFMDFVNYSLDNDERVNLTKTLYNSAKEFVQDKHYFRLSQNKDFDWKVYGQAKQKLRDNIKTLKAESQQIAESCVQLFNERDLTIADFAGGSVNGIAKFFFETLKYFKKERPDIPFPKDEESALKTFEKGASSSGKKRQGEILEIIEFLIESRWKIIKNYIAIQREEKTLHALLPLKVNKDIQDKLAEIEDKNDVVLLSKFNVMIHEQLRTEPTAFIYEKVGTQFSHYFFDEFQDTSFLQWQNFIPLRDHAVNSDEMSFTLVGDPKQSIYRFRGGDSELMLDIINRKEKSQALADVENLEHNWRSAKNIVKFNNGLYQFLSTHTQESHCDIFGKGSQQIPKSSGNGRVRINLIENAKREVYFDEVANKMRTDLQDCLDNGFRFSDITILCRSNKEILQFSRLLSNLKVNYNGQEEYIKSVSESGLTLNLSSTLLALTEFLKWEQNPKNMQFPVKMLYHLEVLGRIKTEDFSAEMMQMLSCKTKPAMIDFVKNRYGLNLHSGTLLNLNLYNFVEHYLLEFSVSGKEADFLFNYLEMLYAFSQNAGANLKEFLRFWDEEAHDSTIQASDNLDAVKLMTIHKAKGLEFPVVFLPMANSHKDNKFNNWFDVKDHEGLASVNVKSFSSEAEVYDEELAKFNEENTYQNLIDRFCLQYVATTRAAEQLYLYIEKPNKTTNYLEIYDFLKTNIPKDEQNEELSSYDLYPVSPEDLKKKETSETEKFITKSVTFKNEIRPNPEAIKIATPSKSYQNRVEKVRTGIFTHEVLSKINSAADVEKTLATYVLEGIITQDEKVEIAGRISNIINDLRYARYFEAGQKVINEKDIMISADGESKIYRPDRLINTGDGYIILDFKTGDIKEKHEQQLNEYRAVLEKLGEKVIESNLIYV</sequence>
<keyword evidence="4 14" id="KW-0378">Hydrolase</keyword>
<dbReference type="PANTHER" id="PTHR11070">
    <property type="entry name" value="UVRD / RECB / PCRA DNA HELICASE FAMILY MEMBER"/>
    <property type="match status" value="1"/>
</dbReference>
<evidence type="ECO:0000259" key="15">
    <source>
        <dbReference type="PROSITE" id="PS51198"/>
    </source>
</evidence>
<evidence type="ECO:0000256" key="13">
    <source>
        <dbReference type="ARBA" id="ARBA00048988"/>
    </source>
</evidence>
<keyword evidence="10" id="KW-0413">Isomerase</keyword>
<feature type="domain" description="UvrD-like helicase ATP-binding" evidence="15">
    <location>
        <begin position="1"/>
        <end position="474"/>
    </location>
</feature>
<comment type="catalytic activity">
    <reaction evidence="11">
        <text>Couples ATP hydrolysis with the unwinding of duplex DNA by translocating in the 3'-5' direction.</text>
        <dbReference type="EC" id="5.6.2.4"/>
    </reaction>
</comment>
<keyword evidence="9" id="KW-0234">DNA repair</keyword>
<evidence type="ECO:0000256" key="2">
    <source>
        <dbReference type="ARBA" id="ARBA00022741"/>
    </source>
</evidence>
<dbReference type="EMBL" id="JACSPS010000001">
    <property type="protein sequence ID" value="MBD8017092.1"/>
    <property type="molecule type" value="Genomic_DNA"/>
</dbReference>
<reference evidence="17 18" key="1">
    <citation type="submission" date="2020-08" db="EMBL/GenBank/DDBJ databases">
        <title>A Genomic Blueprint of the Chicken Gut Microbiome.</title>
        <authorList>
            <person name="Gilroy R."/>
            <person name="Ravi A."/>
            <person name="Getino M."/>
            <person name="Pursley I."/>
            <person name="Horton D.L."/>
            <person name="Alikhan N.-F."/>
            <person name="Baker D."/>
            <person name="Gharbi K."/>
            <person name="Hall N."/>
            <person name="Watson M."/>
            <person name="Adriaenssens E.M."/>
            <person name="Foster-Nyarko E."/>
            <person name="Jarju S."/>
            <person name="Secka A."/>
            <person name="Antonio M."/>
            <person name="Oren A."/>
            <person name="Chaudhuri R."/>
            <person name="La Ragione R.M."/>
            <person name="Hildebrand F."/>
            <person name="Pallen M.J."/>
        </authorList>
    </citation>
    <scope>NUCLEOTIDE SEQUENCE [LARGE SCALE GENOMIC DNA]</scope>
    <source>
        <strain evidence="17 18">Sa1CVA4</strain>
    </source>
</reference>
<accession>A0ABR8WJG4</accession>
<protein>
    <recommendedName>
        <fullName evidence="12">DNA 3'-5' helicase</fullName>
        <ecNumber evidence="12">5.6.2.4</ecNumber>
    </recommendedName>
</protein>
<feature type="binding site" evidence="14">
    <location>
        <begin position="10"/>
        <end position="17"/>
    </location>
    <ligand>
        <name>ATP</name>
        <dbReference type="ChEBI" id="CHEBI:30616"/>
    </ligand>
</feature>
<dbReference type="InterPro" id="IPR000212">
    <property type="entry name" value="DNA_helicase_UvrD/REP"/>
</dbReference>
<comment type="catalytic activity">
    <reaction evidence="13">
        <text>ATP + H2O = ADP + phosphate + H(+)</text>
        <dbReference type="Rhea" id="RHEA:13065"/>
        <dbReference type="ChEBI" id="CHEBI:15377"/>
        <dbReference type="ChEBI" id="CHEBI:15378"/>
        <dbReference type="ChEBI" id="CHEBI:30616"/>
        <dbReference type="ChEBI" id="CHEBI:43474"/>
        <dbReference type="ChEBI" id="CHEBI:456216"/>
        <dbReference type="EC" id="5.6.2.4"/>
    </reaction>
</comment>
<dbReference type="Gene3D" id="1.10.3170.10">
    <property type="entry name" value="Recbcd, chain B, domain 2"/>
    <property type="match status" value="1"/>
</dbReference>
<gene>
    <name evidence="17" type="ORF">H9628_01275</name>
</gene>
<evidence type="ECO:0000256" key="1">
    <source>
        <dbReference type="ARBA" id="ARBA00022722"/>
    </source>
</evidence>
<evidence type="ECO:0000256" key="14">
    <source>
        <dbReference type="PROSITE-ProRule" id="PRU00560"/>
    </source>
</evidence>